<keyword evidence="3" id="KW-1185">Reference proteome</keyword>
<proteinExistence type="predicted"/>
<evidence type="ECO:0000313" key="2">
    <source>
        <dbReference type="EMBL" id="KFM80003.1"/>
    </source>
</evidence>
<name>A0A087URL4_STEMI</name>
<dbReference type="OrthoDB" id="6451469at2759"/>
<gene>
    <name evidence="2" type="ORF">X975_09025</name>
</gene>
<dbReference type="InterPro" id="IPR029016">
    <property type="entry name" value="GAF-like_dom_sf"/>
</dbReference>
<dbReference type="InterPro" id="IPR003018">
    <property type="entry name" value="GAF"/>
</dbReference>
<feature type="non-terminal residue" evidence="2">
    <location>
        <position position="66"/>
    </location>
</feature>
<dbReference type="SUPFAM" id="SSF55781">
    <property type="entry name" value="GAF domain-like"/>
    <property type="match status" value="1"/>
</dbReference>
<protein>
    <recommendedName>
        <fullName evidence="1">GAF domain-containing protein</fullName>
    </recommendedName>
</protein>
<dbReference type="AlphaFoldDB" id="A0A087URL4"/>
<accession>A0A087URL4</accession>
<dbReference type="EMBL" id="KK121217">
    <property type="protein sequence ID" value="KFM80003.1"/>
    <property type="molecule type" value="Genomic_DNA"/>
</dbReference>
<reference evidence="2 3" key="1">
    <citation type="submission" date="2013-11" db="EMBL/GenBank/DDBJ databases">
        <title>Genome sequencing of Stegodyphus mimosarum.</title>
        <authorList>
            <person name="Bechsgaard J."/>
        </authorList>
    </citation>
    <scope>NUCLEOTIDE SEQUENCE [LARGE SCALE GENOMIC DNA]</scope>
</reference>
<evidence type="ECO:0000259" key="1">
    <source>
        <dbReference type="Pfam" id="PF01590"/>
    </source>
</evidence>
<organism evidence="2 3">
    <name type="scientific">Stegodyphus mimosarum</name>
    <name type="common">African social velvet spider</name>
    <dbReference type="NCBI Taxonomy" id="407821"/>
    <lineage>
        <taxon>Eukaryota</taxon>
        <taxon>Metazoa</taxon>
        <taxon>Ecdysozoa</taxon>
        <taxon>Arthropoda</taxon>
        <taxon>Chelicerata</taxon>
        <taxon>Arachnida</taxon>
        <taxon>Araneae</taxon>
        <taxon>Araneomorphae</taxon>
        <taxon>Entelegynae</taxon>
        <taxon>Eresoidea</taxon>
        <taxon>Eresidae</taxon>
        <taxon>Stegodyphus</taxon>
    </lineage>
</organism>
<dbReference type="Proteomes" id="UP000054359">
    <property type="component" value="Unassembled WGS sequence"/>
</dbReference>
<dbReference type="Gene3D" id="3.30.450.40">
    <property type="match status" value="1"/>
</dbReference>
<evidence type="ECO:0000313" key="3">
    <source>
        <dbReference type="Proteomes" id="UP000054359"/>
    </source>
</evidence>
<feature type="domain" description="GAF" evidence="1">
    <location>
        <begin position="12"/>
        <end position="58"/>
    </location>
</feature>
<sequence>GFCLGNNNCSCIQINCFLCVPLFNSKDEERVLCLLCLINKKNFTVEDLELTKTLASYVSPLLLRCR</sequence>
<dbReference type="Pfam" id="PF01590">
    <property type="entry name" value="GAF"/>
    <property type="match status" value="1"/>
</dbReference>
<feature type="non-terminal residue" evidence="2">
    <location>
        <position position="1"/>
    </location>
</feature>